<reference evidence="1" key="1">
    <citation type="submission" date="2022-11" db="EMBL/GenBank/DDBJ databases">
        <title>Centuries of genome instability and evolution in soft-shell clam transmissible cancer (bioRxiv).</title>
        <authorList>
            <person name="Hart S.F.M."/>
            <person name="Yonemitsu M.A."/>
            <person name="Giersch R.M."/>
            <person name="Beal B.F."/>
            <person name="Arriagada G."/>
            <person name="Davis B.W."/>
            <person name="Ostrander E.A."/>
            <person name="Goff S.P."/>
            <person name="Metzger M.J."/>
        </authorList>
    </citation>
    <scope>NUCLEOTIDE SEQUENCE</scope>
    <source>
        <strain evidence="1">MELC-2E11</strain>
        <tissue evidence="1">Siphon/mantle</tissue>
    </source>
</reference>
<keyword evidence="2" id="KW-1185">Reference proteome</keyword>
<proteinExistence type="predicted"/>
<evidence type="ECO:0000313" key="2">
    <source>
        <dbReference type="Proteomes" id="UP001164746"/>
    </source>
</evidence>
<evidence type="ECO:0000313" key="1">
    <source>
        <dbReference type="EMBL" id="WAQ98177.1"/>
    </source>
</evidence>
<name>A0ABY7DN72_MYAAR</name>
<sequence>MSLRFVRYIAEKQLIFPFMCDDEHFTRGLLVGKIFAKCDGSFKTIGDGSLFHNFCIPCTVVNHTGSTTQLIVFLAKYFQSLSVNVTDVKLIDNPQQFGIVSV</sequence>
<gene>
    <name evidence="1" type="ORF">MAR_022550</name>
</gene>
<accession>A0ABY7DN72</accession>
<protein>
    <submittedName>
        <fullName evidence="1">Uncharacterized protein</fullName>
    </submittedName>
</protein>
<organism evidence="1 2">
    <name type="scientific">Mya arenaria</name>
    <name type="common">Soft-shell clam</name>
    <dbReference type="NCBI Taxonomy" id="6604"/>
    <lineage>
        <taxon>Eukaryota</taxon>
        <taxon>Metazoa</taxon>
        <taxon>Spiralia</taxon>
        <taxon>Lophotrochozoa</taxon>
        <taxon>Mollusca</taxon>
        <taxon>Bivalvia</taxon>
        <taxon>Autobranchia</taxon>
        <taxon>Heteroconchia</taxon>
        <taxon>Euheterodonta</taxon>
        <taxon>Imparidentia</taxon>
        <taxon>Neoheterodontei</taxon>
        <taxon>Myida</taxon>
        <taxon>Myoidea</taxon>
        <taxon>Myidae</taxon>
        <taxon>Mya</taxon>
    </lineage>
</organism>
<dbReference type="EMBL" id="CP111014">
    <property type="protein sequence ID" value="WAQ98177.1"/>
    <property type="molecule type" value="Genomic_DNA"/>
</dbReference>
<dbReference type="Proteomes" id="UP001164746">
    <property type="component" value="Chromosome 3"/>
</dbReference>